<sequence length="38" mass="4155">MGHRARACPGDDRVQARRPVAHQPEAGYLEGRRGGRVA</sequence>
<reference evidence="2 3" key="1">
    <citation type="submission" date="2015-11" db="EMBL/GenBank/DDBJ databases">
        <title>Genome sequences of Lysobacter enzymogenes strain C3 and Lysobacter antibioticus ATCC 29479.</title>
        <authorList>
            <person name="Kobayashi D.Y."/>
        </authorList>
    </citation>
    <scope>NUCLEOTIDE SEQUENCE [LARGE SCALE GENOMIC DNA]</scope>
    <source>
        <strain evidence="2 3">C3</strain>
    </source>
</reference>
<evidence type="ECO:0000313" key="2">
    <source>
        <dbReference type="EMBL" id="ALN57240.1"/>
    </source>
</evidence>
<evidence type="ECO:0000256" key="1">
    <source>
        <dbReference type="SAM" id="MobiDB-lite"/>
    </source>
</evidence>
<dbReference type="PATRIC" id="fig|69.6.peg.1858"/>
<evidence type="ECO:0000313" key="3">
    <source>
        <dbReference type="Proteomes" id="UP000061569"/>
    </source>
</evidence>
<feature type="region of interest" description="Disordered" evidence="1">
    <location>
        <begin position="1"/>
        <end position="38"/>
    </location>
</feature>
<protein>
    <submittedName>
        <fullName evidence="2">Uncharacterized protein</fullName>
    </submittedName>
</protein>
<organism evidence="2 3">
    <name type="scientific">Lysobacter enzymogenes</name>
    <dbReference type="NCBI Taxonomy" id="69"/>
    <lineage>
        <taxon>Bacteria</taxon>
        <taxon>Pseudomonadati</taxon>
        <taxon>Pseudomonadota</taxon>
        <taxon>Gammaproteobacteria</taxon>
        <taxon>Lysobacterales</taxon>
        <taxon>Lysobacteraceae</taxon>
        <taxon>Lysobacter</taxon>
    </lineage>
</organism>
<gene>
    <name evidence="2" type="ORF">GLE_1888</name>
</gene>
<accession>A0A0S2DG00</accession>
<dbReference type="EMBL" id="CP013140">
    <property type="protein sequence ID" value="ALN57240.1"/>
    <property type="molecule type" value="Genomic_DNA"/>
</dbReference>
<dbReference type="AlphaFoldDB" id="A0A0S2DG00"/>
<name>A0A0S2DG00_LYSEN</name>
<dbReference type="KEGG" id="lez:GLE_1888"/>
<proteinExistence type="predicted"/>
<dbReference type="Proteomes" id="UP000061569">
    <property type="component" value="Chromosome"/>
</dbReference>